<reference evidence="1" key="1">
    <citation type="submission" date="2020-05" db="EMBL/GenBank/DDBJ databases">
        <authorList>
            <person name="Chiriac C."/>
            <person name="Salcher M."/>
            <person name="Ghai R."/>
            <person name="Kavagutti S V."/>
        </authorList>
    </citation>
    <scope>NUCLEOTIDE SEQUENCE</scope>
</reference>
<accession>A0A6J7WT41</accession>
<gene>
    <name evidence="1" type="ORF">UFOVP357_78</name>
</gene>
<dbReference type="EMBL" id="LR798289">
    <property type="protein sequence ID" value="CAB5221116.1"/>
    <property type="molecule type" value="Genomic_DNA"/>
</dbReference>
<protein>
    <submittedName>
        <fullName evidence="1">Uncharacterized protein</fullName>
    </submittedName>
</protein>
<proteinExistence type="predicted"/>
<sequence>MARPFARNKSLLKKAALQRNKALDLGGKRRAIFKRRKLRVISKARLIAGARKPKIFRRIKSAFTRLRRKK</sequence>
<organism evidence="1">
    <name type="scientific">uncultured Caudovirales phage</name>
    <dbReference type="NCBI Taxonomy" id="2100421"/>
    <lineage>
        <taxon>Viruses</taxon>
        <taxon>Duplodnaviria</taxon>
        <taxon>Heunggongvirae</taxon>
        <taxon>Uroviricota</taxon>
        <taxon>Caudoviricetes</taxon>
        <taxon>Peduoviridae</taxon>
        <taxon>Maltschvirus</taxon>
        <taxon>Maltschvirus maltsch</taxon>
    </lineage>
</organism>
<name>A0A6J7WT41_9CAUD</name>
<evidence type="ECO:0000313" key="1">
    <source>
        <dbReference type="EMBL" id="CAB5221116.1"/>
    </source>
</evidence>